<feature type="region of interest" description="Disordered" evidence="4">
    <location>
        <begin position="38"/>
        <end position="61"/>
    </location>
</feature>
<evidence type="ECO:0008006" key="7">
    <source>
        <dbReference type="Google" id="ProtNLM"/>
    </source>
</evidence>
<feature type="repeat" description="PPR" evidence="3">
    <location>
        <begin position="403"/>
        <end position="437"/>
    </location>
</feature>
<feature type="repeat" description="PPR" evidence="3">
    <location>
        <begin position="1062"/>
        <end position="1096"/>
    </location>
</feature>
<dbReference type="Pfam" id="PF13812">
    <property type="entry name" value="PPR_3"/>
    <property type="match status" value="1"/>
</dbReference>
<evidence type="ECO:0000256" key="4">
    <source>
        <dbReference type="SAM" id="MobiDB-lite"/>
    </source>
</evidence>
<accession>A0AAN7KI62</accession>
<comment type="similarity">
    <text evidence="1">Belongs to the PPR family. P subfamily.</text>
</comment>
<feature type="repeat" description="PPR" evidence="3">
    <location>
        <begin position="190"/>
        <end position="224"/>
    </location>
</feature>
<dbReference type="InterPro" id="IPR011990">
    <property type="entry name" value="TPR-like_helical_dom_sf"/>
</dbReference>
<gene>
    <name evidence="5" type="ORF">SAY86_014910</name>
</gene>
<dbReference type="Pfam" id="PF13041">
    <property type="entry name" value="PPR_2"/>
    <property type="match status" value="2"/>
</dbReference>
<keyword evidence="2" id="KW-0677">Repeat</keyword>
<feature type="repeat" description="PPR" evidence="3">
    <location>
        <begin position="1027"/>
        <end position="1061"/>
    </location>
</feature>
<dbReference type="InterPro" id="IPR002885">
    <property type="entry name" value="PPR_rpt"/>
</dbReference>
<name>A0AAN7KI62_TRANT</name>
<dbReference type="Gene3D" id="1.25.40.10">
    <property type="entry name" value="Tetratricopeptide repeat domain"/>
    <property type="match status" value="6"/>
</dbReference>
<dbReference type="InterPro" id="IPR050872">
    <property type="entry name" value="PPR_P_subfamily"/>
</dbReference>
<evidence type="ECO:0000256" key="1">
    <source>
        <dbReference type="ARBA" id="ARBA00007626"/>
    </source>
</evidence>
<feature type="repeat" description="PPR" evidence="3">
    <location>
        <begin position="438"/>
        <end position="468"/>
    </location>
</feature>
<sequence length="1250" mass="140688">MYPVAAISRSRRILITELLLPVSYWRAVSVAGPSRSPIQPLSSAEGPSKAPPISSGPSLSGFSSSRNLNILEGRKSTVYANSSFQGLLFELLDVIPGTARCFLRVSELKPRDVLRILGDFQAECENGGFGAAKVEPLWRIFNWALQHVDGFKRLPSAYKVMALLLTRAGLLSQVESLLCQVESQGLVLDIPDAFSTLVGDYAGLGELERAVSVYGRIRRLGFTPLPSCYHALIDLLVRKRKSQLAYSVCWDMVETRTDKLGGEAKRDIDNVVRLLCGSNRIQEVRNLVKKVTFSGLGWEPCSLALNAISVCYCEKKDFDDLLSLYRELRCVPDSLSGNRAINAICLNFGSRMGDLFRLKLEDIGFKADEVTFGILICWSCHEGNLRTAFLYLSESLSRGLKANKFSYNALICGMFHEGMWSHVHDILDEMVERGILPDFTMYRILLAGYCKARKFDLVKNVIDEMQKRLLLQLSPLEDPVSKAFVVLGFSPQAVQLKRDSHAGFSRAEFFDSIGNGLYLESSLVDFDSELSKILQESIVPDFDALILKECVSGNPKLDLSLVHEMFLWGQDMSLPILSALVKELCLSRSSVKETSRLMEMMPTLFDKLDEVTLNSLAQFFCKKRLGRKGMAILGRMLDRNLNVKSETYTAFLASLCNVGDLREFHKLWHVAKKNKWVPGLDDFKLLLERLCGRYLLPEVLELFEKLLMYYPISQVCDVFFKQLCSSGFTAMADTLSKEMERRGHYLDHRAKGHLISGFCSENNHFEALRVFTSTQVDKLVLDPNVLLILIPSLCKAGQFNEAVTVGNNLLKEHSSRSLPVHLALLGAYSEAGHFREVSDLFWDLITNGICRGTRAYDTMFLGLFKLDDLNKVKELLALMVRRNLSLSVSSFRIIVKLMCMQGRVNSALRLKDYMLGQNTSDGLVIYNMLIFYVFLAGKSQIVHSILAEMKEKNFLSDETTYNFLIYGFSRCKDPQSSLHYLSVMMSENCRPNNRSLRSIITCLCGAPELGNLVDLFREMELRAWVYSSTVHNMLVNGLVVSGRIHEAEVFVDRMLENCLVPTEVVYDCLIKQLCRQGRVEKAVNLLDLMLKKGSCPSNSSYNSLILGLCADKNLNGAMDIHTEMLLRGLTPSIKTIASMVQKCCEAGQTPEAERLLKSLSLLGETPSREMYNWVISRYRSENNLRKASELVQAMQQFGYEPDFEIHWSVISTLNQSKRNGSNVKNQQGFLSRLLSGSGLSWRSDPRSKQS</sequence>
<evidence type="ECO:0000313" key="6">
    <source>
        <dbReference type="Proteomes" id="UP001346149"/>
    </source>
</evidence>
<dbReference type="AlphaFoldDB" id="A0AAN7KI62"/>
<organism evidence="5 6">
    <name type="scientific">Trapa natans</name>
    <name type="common">Water chestnut</name>
    <dbReference type="NCBI Taxonomy" id="22666"/>
    <lineage>
        <taxon>Eukaryota</taxon>
        <taxon>Viridiplantae</taxon>
        <taxon>Streptophyta</taxon>
        <taxon>Embryophyta</taxon>
        <taxon>Tracheophyta</taxon>
        <taxon>Spermatophyta</taxon>
        <taxon>Magnoliopsida</taxon>
        <taxon>eudicotyledons</taxon>
        <taxon>Gunneridae</taxon>
        <taxon>Pentapetalae</taxon>
        <taxon>rosids</taxon>
        <taxon>malvids</taxon>
        <taxon>Myrtales</taxon>
        <taxon>Lythraceae</taxon>
        <taxon>Trapa</taxon>
    </lineage>
</organism>
<dbReference type="PANTHER" id="PTHR46128">
    <property type="entry name" value="MITOCHONDRIAL GROUP I INTRON SPLICING FACTOR CCM1"/>
    <property type="match status" value="1"/>
</dbReference>
<feature type="repeat" description="PPR" evidence="3">
    <location>
        <begin position="1097"/>
        <end position="1131"/>
    </location>
</feature>
<evidence type="ECO:0000313" key="5">
    <source>
        <dbReference type="EMBL" id="KAK4767160.1"/>
    </source>
</evidence>
<dbReference type="NCBIfam" id="TIGR00756">
    <property type="entry name" value="PPR"/>
    <property type="match status" value="6"/>
</dbReference>
<protein>
    <recommendedName>
        <fullName evidence="7">Pentatricopeptide repeat-containing protein</fullName>
    </recommendedName>
</protein>
<dbReference type="EMBL" id="JAXQNO010000022">
    <property type="protein sequence ID" value="KAK4767160.1"/>
    <property type="molecule type" value="Genomic_DNA"/>
</dbReference>
<keyword evidence="6" id="KW-1185">Reference proteome</keyword>
<evidence type="ECO:0000256" key="3">
    <source>
        <dbReference type="PROSITE-ProRule" id="PRU00708"/>
    </source>
</evidence>
<feature type="compositionally biased region" description="Low complexity" evidence="4">
    <location>
        <begin position="51"/>
        <end position="61"/>
    </location>
</feature>
<evidence type="ECO:0000256" key="2">
    <source>
        <dbReference type="ARBA" id="ARBA00022737"/>
    </source>
</evidence>
<proteinExistence type="inferred from homology"/>
<reference evidence="5 6" key="1">
    <citation type="journal article" date="2023" name="Hortic Res">
        <title>Pangenome of water caltrop reveals structural variations and asymmetric subgenome divergence after allopolyploidization.</title>
        <authorList>
            <person name="Zhang X."/>
            <person name="Chen Y."/>
            <person name="Wang L."/>
            <person name="Yuan Y."/>
            <person name="Fang M."/>
            <person name="Shi L."/>
            <person name="Lu R."/>
            <person name="Comes H.P."/>
            <person name="Ma Y."/>
            <person name="Chen Y."/>
            <person name="Huang G."/>
            <person name="Zhou Y."/>
            <person name="Zheng Z."/>
            <person name="Qiu Y."/>
        </authorList>
    </citation>
    <scope>NUCLEOTIDE SEQUENCE [LARGE SCALE GENOMIC DNA]</scope>
    <source>
        <strain evidence="5">F231</strain>
    </source>
</reference>
<dbReference type="PANTHER" id="PTHR46128:SF322">
    <property type="entry name" value="PENTATRICOPEPTIDE REPEAT-CONTAINING PROTEIN"/>
    <property type="match status" value="1"/>
</dbReference>
<feature type="repeat" description="PPR" evidence="3">
    <location>
        <begin position="957"/>
        <end position="991"/>
    </location>
</feature>
<dbReference type="Pfam" id="PF01535">
    <property type="entry name" value="PPR"/>
    <property type="match status" value="2"/>
</dbReference>
<dbReference type="Proteomes" id="UP001346149">
    <property type="component" value="Unassembled WGS sequence"/>
</dbReference>
<feature type="repeat" description="PPR" evidence="3">
    <location>
        <begin position="1167"/>
        <end position="1201"/>
    </location>
</feature>
<dbReference type="PROSITE" id="PS51375">
    <property type="entry name" value="PPR"/>
    <property type="match status" value="8"/>
</dbReference>
<comment type="caution">
    <text evidence="5">The sequence shown here is derived from an EMBL/GenBank/DDBJ whole genome shotgun (WGS) entry which is preliminary data.</text>
</comment>